<keyword evidence="9" id="KW-1185">Reference proteome</keyword>
<dbReference type="GO" id="GO:0005576">
    <property type="term" value="C:extracellular region"/>
    <property type="evidence" value="ECO:0007669"/>
    <property type="project" value="TreeGrafter"/>
</dbReference>
<dbReference type="SUPFAM" id="SSF50630">
    <property type="entry name" value="Acid proteases"/>
    <property type="match status" value="1"/>
</dbReference>
<evidence type="ECO:0000259" key="7">
    <source>
        <dbReference type="PROSITE" id="PS51767"/>
    </source>
</evidence>
<dbReference type="GO" id="GO:0004190">
    <property type="term" value="F:aspartic-type endopeptidase activity"/>
    <property type="evidence" value="ECO:0007669"/>
    <property type="project" value="UniProtKB-KW"/>
</dbReference>
<dbReference type="InterPro" id="IPR051708">
    <property type="entry name" value="Plant_Aspart_Prot_A1"/>
</dbReference>
<keyword evidence="6" id="KW-0472">Membrane</keyword>
<evidence type="ECO:0000256" key="5">
    <source>
        <dbReference type="ARBA" id="ARBA00023180"/>
    </source>
</evidence>
<keyword evidence="2" id="KW-0645">Protease</keyword>
<evidence type="ECO:0000256" key="2">
    <source>
        <dbReference type="ARBA" id="ARBA00022670"/>
    </source>
</evidence>
<reference evidence="8" key="5">
    <citation type="journal article" date="2021" name="G3 (Bethesda)">
        <title>Aegilops tauschii genome assembly Aet v5.0 features greater sequence contiguity and improved annotation.</title>
        <authorList>
            <person name="Wang L."/>
            <person name="Zhu T."/>
            <person name="Rodriguez J.C."/>
            <person name="Deal K.R."/>
            <person name="Dubcovsky J."/>
            <person name="McGuire P.E."/>
            <person name="Lux T."/>
            <person name="Spannagl M."/>
            <person name="Mayer K.F.X."/>
            <person name="Baldrich P."/>
            <person name="Meyers B.C."/>
            <person name="Huo N."/>
            <person name="Gu Y.Q."/>
            <person name="Zhou H."/>
            <person name="Devos K.M."/>
            <person name="Bennetzen J.L."/>
            <person name="Unver T."/>
            <person name="Budak H."/>
            <person name="Gulick P.J."/>
            <person name="Galiba G."/>
            <person name="Kalapos B."/>
            <person name="Nelson D.R."/>
            <person name="Li P."/>
            <person name="You F.M."/>
            <person name="Luo M.C."/>
            <person name="Dvorak J."/>
        </authorList>
    </citation>
    <scope>NUCLEOTIDE SEQUENCE [LARGE SCALE GENOMIC DNA]</scope>
    <source>
        <strain evidence="8">cv. AL8/78</strain>
    </source>
</reference>
<dbReference type="InterPro" id="IPR032861">
    <property type="entry name" value="TAXi_N"/>
</dbReference>
<dbReference type="InterPro" id="IPR033121">
    <property type="entry name" value="PEPTIDASE_A1"/>
</dbReference>
<evidence type="ECO:0000256" key="6">
    <source>
        <dbReference type="SAM" id="Phobius"/>
    </source>
</evidence>
<feature type="domain" description="Peptidase A1" evidence="7">
    <location>
        <begin position="112"/>
        <end position="469"/>
    </location>
</feature>
<evidence type="ECO:0000256" key="1">
    <source>
        <dbReference type="ARBA" id="ARBA00007447"/>
    </source>
</evidence>
<keyword evidence="6" id="KW-0812">Transmembrane</keyword>
<organism evidence="8 9">
    <name type="scientific">Aegilops tauschii subsp. strangulata</name>
    <name type="common">Goatgrass</name>
    <dbReference type="NCBI Taxonomy" id="200361"/>
    <lineage>
        <taxon>Eukaryota</taxon>
        <taxon>Viridiplantae</taxon>
        <taxon>Streptophyta</taxon>
        <taxon>Embryophyta</taxon>
        <taxon>Tracheophyta</taxon>
        <taxon>Spermatophyta</taxon>
        <taxon>Magnoliopsida</taxon>
        <taxon>Liliopsida</taxon>
        <taxon>Poales</taxon>
        <taxon>Poaceae</taxon>
        <taxon>BOP clade</taxon>
        <taxon>Pooideae</taxon>
        <taxon>Triticodae</taxon>
        <taxon>Triticeae</taxon>
        <taxon>Triticinae</taxon>
        <taxon>Aegilops</taxon>
    </lineage>
</organism>
<dbReference type="Pfam" id="PF14543">
    <property type="entry name" value="TAXi_N"/>
    <property type="match status" value="1"/>
</dbReference>
<reference evidence="8" key="3">
    <citation type="journal article" date="2017" name="Nature">
        <title>Genome sequence of the progenitor of the wheat D genome Aegilops tauschii.</title>
        <authorList>
            <person name="Luo M.C."/>
            <person name="Gu Y.Q."/>
            <person name="Puiu D."/>
            <person name="Wang H."/>
            <person name="Twardziok S.O."/>
            <person name="Deal K.R."/>
            <person name="Huo N."/>
            <person name="Zhu T."/>
            <person name="Wang L."/>
            <person name="Wang Y."/>
            <person name="McGuire P.E."/>
            <person name="Liu S."/>
            <person name="Long H."/>
            <person name="Ramasamy R.K."/>
            <person name="Rodriguez J.C."/>
            <person name="Van S.L."/>
            <person name="Yuan L."/>
            <person name="Wang Z."/>
            <person name="Xia Z."/>
            <person name="Xiao L."/>
            <person name="Anderson O.D."/>
            <person name="Ouyang S."/>
            <person name="Liang Y."/>
            <person name="Zimin A.V."/>
            <person name="Pertea G."/>
            <person name="Qi P."/>
            <person name="Bennetzen J.L."/>
            <person name="Dai X."/>
            <person name="Dawson M.W."/>
            <person name="Muller H.G."/>
            <person name="Kugler K."/>
            <person name="Rivarola-Duarte L."/>
            <person name="Spannagl M."/>
            <person name="Mayer K.F.X."/>
            <person name="Lu F.H."/>
            <person name="Bevan M.W."/>
            <person name="Leroy P."/>
            <person name="Li P."/>
            <person name="You F.M."/>
            <person name="Sun Q."/>
            <person name="Liu Z."/>
            <person name="Lyons E."/>
            <person name="Wicker T."/>
            <person name="Salzberg S.L."/>
            <person name="Devos K.M."/>
            <person name="Dvorak J."/>
        </authorList>
    </citation>
    <scope>NUCLEOTIDE SEQUENCE [LARGE SCALE GENOMIC DNA]</scope>
    <source>
        <strain evidence="8">cv. AL8/78</strain>
    </source>
</reference>
<evidence type="ECO:0000256" key="3">
    <source>
        <dbReference type="ARBA" id="ARBA00022750"/>
    </source>
</evidence>
<dbReference type="STRING" id="200361.A0A453J3Z8"/>
<dbReference type="PANTHER" id="PTHR47967:SF35">
    <property type="entry name" value="PEPTIDASE A1 DOMAIN-CONTAINING PROTEIN"/>
    <property type="match status" value="1"/>
</dbReference>
<dbReference type="AlphaFoldDB" id="A0A453J3Z8"/>
<evidence type="ECO:0000313" key="8">
    <source>
        <dbReference type="EnsemblPlants" id="AET4Gv20783900.1"/>
    </source>
</evidence>
<accession>A0A453J3Z8</accession>
<comment type="similarity">
    <text evidence="1">Belongs to the peptidase A1 family.</text>
</comment>
<keyword evidence="4" id="KW-0378">Hydrolase</keyword>
<dbReference type="EnsemblPlants" id="AET4Gv20783900.1">
    <property type="protein sequence ID" value="AET4Gv20783900.1"/>
    <property type="gene ID" value="AET4Gv20783900"/>
</dbReference>
<dbReference type="InterPro" id="IPR032799">
    <property type="entry name" value="TAXi_C"/>
</dbReference>
<dbReference type="Proteomes" id="UP000015105">
    <property type="component" value="Chromosome 4D"/>
</dbReference>
<reference evidence="9" key="1">
    <citation type="journal article" date="2014" name="Science">
        <title>Ancient hybridizations among the ancestral genomes of bread wheat.</title>
        <authorList>
            <consortium name="International Wheat Genome Sequencing Consortium,"/>
            <person name="Marcussen T."/>
            <person name="Sandve S.R."/>
            <person name="Heier L."/>
            <person name="Spannagl M."/>
            <person name="Pfeifer M."/>
            <person name="Jakobsen K.S."/>
            <person name="Wulff B.B."/>
            <person name="Steuernagel B."/>
            <person name="Mayer K.F."/>
            <person name="Olsen O.A."/>
        </authorList>
    </citation>
    <scope>NUCLEOTIDE SEQUENCE [LARGE SCALE GENOMIC DNA]</scope>
    <source>
        <strain evidence="9">cv. AL8/78</strain>
    </source>
</reference>
<dbReference type="InterPro" id="IPR021109">
    <property type="entry name" value="Peptidase_aspartic_dom_sf"/>
</dbReference>
<dbReference type="Gene3D" id="2.40.70.10">
    <property type="entry name" value="Acid Proteases"/>
    <property type="match status" value="2"/>
</dbReference>
<keyword evidence="3" id="KW-0064">Aspartyl protease</keyword>
<protein>
    <recommendedName>
        <fullName evidence="7">Peptidase A1 domain-containing protein</fullName>
    </recommendedName>
</protein>
<keyword evidence="6" id="KW-1133">Transmembrane helix</keyword>
<dbReference type="PANTHER" id="PTHR47967">
    <property type="entry name" value="OS07G0603500 PROTEIN-RELATED"/>
    <property type="match status" value="1"/>
</dbReference>
<evidence type="ECO:0000313" key="9">
    <source>
        <dbReference type="Proteomes" id="UP000015105"/>
    </source>
</evidence>
<dbReference type="Gramene" id="AET4Gv20783900.1">
    <property type="protein sequence ID" value="AET4Gv20783900.1"/>
    <property type="gene ID" value="AET4Gv20783900"/>
</dbReference>
<evidence type="ECO:0000256" key="4">
    <source>
        <dbReference type="ARBA" id="ARBA00022801"/>
    </source>
</evidence>
<name>A0A453J3Z8_AEGTS</name>
<dbReference type="GO" id="GO:0006508">
    <property type="term" value="P:proteolysis"/>
    <property type="evidence" value="ECO:0007669"/>
    <property type="project" value="UniProtKB-KW"/>
</dbReference>
<reference evidence="9" key="2">
    <citation type="journal article" date="2017" name="Nat. Plants">
        <title>The Aegilops tauschii genome reveals multiple impacts of transposons.</title>
        <authorList>
            <person name="Zhao G."/>
            <person name="Zou C."/>
            <person name="Li K."/>
            <person name="Wang K."/>
            <person name="Li T."/>
            <person name="Gao L."/>
            <person name="Zhang X."/>
            <person name="Wang H."/>
            <person name="Yang Z."/>
            <person name="Liu X."/>
            <person name="Jiang W."/>
            <person name="Mao L."/>
            <person name="Kong X."/>
            <person name="Jiao Y."/>
            <person name="Jia J."/>
        </authorList>
    </citation>
    <scope>NUCLEOTIDE SEQUENCE [LARGE SCALE GENOMIC DNA]</scope>
    <source>
        <strain evidence="9">cv. AL8/78</strain>
    </source>
</reference>
<keyword evidence="5" id="KW-0325">Glycoprotein</keyword>
<proteinExistence type="inferred from homology"/>
<sequence>QITELTTLLPSAELCERVCTLKDMSALHVLFLAVLLAMSATGHAAALRADLRHVDSGRGFTKRELLRRMATRSRARVDSRWSPPPGRGANAHAVTAPLTRGTVGKEEFNSDYVIHFAIGTPQPQPVALALDTGSDLVWTQCDCDVCFDQPFPALNTSASDTLRGVSCYDPLCTRGRLKLSGCAAGDNLCLYVYSYADKSMTTGLIFEDTFTFKAPNGKVAAVPNLRFGCGMYNAGKFGPTESGVAGFARGPLSLPSLLKLPRFSHCFTAMVESRTSPMFLGTPDNLGAQATGPIQSTPFVRSPAGPFGTLYYISLKGITVGKTRLPFDASAFAVKDGVSGGTIIDSGSSITSFPRPVFRSLRKAFMSQVPLPVANVSATDPDTMLCFLTSPKKEAPAMPKLILHLEGADWDLPRENYVVDVEDFEDGTGGGPCVVINSADESSPTIIGNFQQQNTHIVYDLENNKLVFVPARCDKL</sequence>
<dbReference type="CDD" id="cd05476">
    <property type="entry name" value="pepsin_A_like_plant"/>
    <property type="match status" value="1"/>
</dbReference>
<dbReference type="InterPro" id="IPR034161">
    <property type="entry name" value="Pepsin-like_plant"/>
</dbReference>
<reference evidence="8" key="4">
    <citation type="submission" date="2019-03" db="UniProtKB">
        <authorList>
            <consortium name="EnsemblPlants"/>
        </authorList>
    </citation>
    <scope>IDENTIFICATION</scope>
</reference>
<feature type="transmembrane region" description="Helical" evidence="6">
    <location>
        <begin position="26"/>
        <end position="47"/>
    </location>
</feature>
<dbReference type="PROSITE" id="PS51767">
    <property type="entry name" value="PEPTIDASE_A1"/>
    <property type="match status" value="1"/>
</dbReference>
<dbReference type="Pfam" id="PF14541">
    <property type="entry name" value="TAXi_C"/>
    <property type="match status" value="1"/>
</dbReference>